<feature type="transmembrane region" description="Helical" evidence="3">
    <location>
        <begin position="67"/>
        <end position="89"/>
    </location>
</feature>
<dbReference type="InterPro" id="IPR003362">
    <property type="entry name" value="Bact_transf"/>
</dbReference>
<name>A0A5B9MHY6_9BACT</name>
<feature type="region of interest" description="Disordered" evidence="2">
    <location>
        <begin position="1"/>
        <end position="36"/>
    </location>
</feature>
<organism evidence="5 6">
    <name type="scientific">Stieleria maiorica</name>
    <dbReference type="NCBI Taxonomy" id="2795974"/>
    <lineage>
        <taxon>Bacteria</taxon>
        <taxon>Pseudomonadati</taxon>
        <taxon>Planctomycetota</taxon>
        <taxon>Planctomycetia</taxon>
        <taxon>Pirellulales</taxon>
        <taxon>Pirellulaceae</taxon>
        <taxon>Stieleria</taxon>
    </lineage>
</organism>
<sequence>MFEFNDSDSDSSVATEPKEPALHRPDPTTYRASEPSAVARRGRLAMNATPKAIHPIYFPVKYFCERVLALGALVIVAPVILILVILVRATSKGPGIYRQERVGLGRKSFDVFKLRTMYQDAEADGRAKWSQKGDPRITPLGRFLRRTHLDELPQLWNVVIGDMSLTGPRPERPSICEKLKQHIPNYYARTEVKPGITGLAQINLEPDCTIDDVRRKQCLDLHYIHHANLWLDLRMLFATVLRMIGIRGSVVTRWMGLCRKHVIEAQGLQVVKMHSRREPDAIEVDLAVSGSRSSEPCCADKRLRVDRAPRPK</sequence>
<proteinExistence type="inferred from homology"/>
<comment type="similarity">
    <text evidence="1">Belongs to the bacterial sugar transferase family.</text>
</comment>
<keyword evidence="5" id="KW-0808">Transferase</keyword>
<reference evidence="5 6" key="1">
    <citation type="submission" date="2019-02" db="EMBL/GenBank/DDBJ databases">
        <title>Planctomycetal bacteria perform biofilm scaping via a novel small molecule.</title>
        <authorList>
            <person name="Jeske O."/>
            <person name="Boedeker C."/>
            <person name="Wiegand S."/>
            <person name="Breitling P."/>
            <person name="Kallscheuer N."/>
            <person name="Jogler M."/>
            <person name="Rohde M."/>
            <person name="Petersen J."/>
            <person name="Medema M.H."/>
            <person name="Surup F."/>
            <person name="Jogler C."/>
        </authorList>
    </citation>
    <scope>NUCLEOTIDE SEQUENCE [LARGE SCALE GENOMIC DNA]</scope>
    <source>
        <strain evidence="5 6">Mal15</strain>
    </source>
</reference>
<keyword evidence="6" id="KW-1185">Reference proteome</keyword>
<keyword evidence="3" id="KW-0812">Transmembrane</keyword>
<evidence type="ECO:0000256" key="2">
    <source>
        <dbReference type="SAM" id="MobiDB-lite"/>
    </source>
</evidence>
<dbReference type="Proteomes" id="UP000321353">
    <property type="component" value="Chromosome"/>
</dbReference>
<evidence type="ECO:0000256" key="1">
    <source>
        <dbReference type="ARBA" id="ARBA00006464"/>
    </source>
</evidence>
<dbReference type="PANTHER" id="PTHR30576">
    <property type="entry name" value="COLANIC BIOSYNTHESIS UDP-GLUCOSE LIPID CARRIER TRANSFERASE"/>
    <property type="match status" value="1"/>
</dbReference>
<feature type="domain" description="Bacterial sugar transferase" evidence="4">
    <location>
        <begin position="61"/>
        <end position="244"/>
    </location>
</feature>
<dbReference type="EC" id="2.7.8.40" evidence="5"/>
<evidence type="ECO:0000313" key="5">
    <source>
        <dbReference type="EMBL" id="QEF99610.1"/>
    </source>
</evidence>
<feature type="compositionally biased region" description="Basic and acidic residues" evidence="2">
    <location>
        <begin position="16"/>
        <end position="26"/>
    </location>
</feature>
<protein>
    <submittedName>
        <fullName evidence="5">UDP-N-acetylgalactosamine-undecaprenyl-phosphate N-acetylgalactosaminephosphotransferase</fullName>
        <ecNumber evidence="5">2.7.8.40</ecNumber>
    </submittedName>
</protein>
<dbReference type="KEGG" id="smam:Mal15_36760"/>
<keyword evidence="3" id="KW-1133">Transmembrane helix</keyword>
<dbReference type="AlphaFoldDB" id="A0A5B9MHY6"/>
<gene>
    <name evidence="5" type="primary">wecA_1</name>
    <name evidence="5" type="ORF">Mal15_36760</name>
</gene>
<keyword evidence="3" id="KW-0472">Membrane</keyword>
<evidence type="ECO:0000313" key="6">
    <source>
        <dbReference type="Proteomes" id="UP000321353"/>
    </source>
</evidence>
<dbReference type="EMBL" id="CP036264">
    <property type="protein sequence ID" value="QEF99610.1"/>
    <property type="molecule type" value="Genomic_DNA"/>
</dbReference>
<evidence type="ECO:0000259" key="4">
    <source>
        <dbReference type="Pfam" id="PF02397"/>
    </source>
</evidence>
<accession>A0A5B9MHY6</accession>
<dbReference type="PANTHER" id="PTHR30576:SF0">
    <property type="entry name" value="UNDECAPRENYL-PHOSPHATE N-ACETYLGALACTOSAMINYL 1-PHOSPHATE TRANSFERASE-RELATED"/>
    <property type="match status" value="1"/>
</dbReference>
<dbReference type="GO" id="GO:0016780">
    <property type="term" value="F:phosphotransferase activity, for other substituted phosphate groups"/>
    <property type="evidence" value="ECO:0007669"/>
    <property type="project" value="TreeGrafter"/>
</dbReference>
<dbReference type="Pfam" id="PF02397">
    <property type="entry name" value="Bac_transf"/>
    <property type="match status" value="1"/>
</dbReference>
<evidence type="ECO:0000256" key="3">
    <source>
        <dbReference type="SAM" id="Phobius"/>
    </source>
</evidence>